<dbReference type="EMBL" id="HG970335">
    <property type="status" value="NOT_ANNOTATED_CDS"/>
    <property type="molecule type" value="Genomic_DNA"/>
</dbReference>
<evidence type="ECO:0008006" key="3">
    <source>
        <dbReference type="Google" id="ProtNLM"/>
    </source>
</evidence>
<feature type="region of interest" description="Disordered" evidence="1">
    <location>
        <begin position="275"/>
        <end position="296"/>
    </location>
</feature>
<dbReference type="Gene3D" id="1.10.472.10">
    <property type="entry name" value="Cyclin-like"/>
    <property type="match status" value="1"/>
</dbReference>
<evidence type="ECO:0000256" key="1">
    <source>
        <dbReference type="SAM" id="MobiDB-lite"/>
    </source>
</evidence>
<dbReference type="EnsemblFungi" id="CEF84179">
    <property type="protein sequence ID" value="CEF84179"/>
    <property type="gene ID" value="FGRRES_13615_M"/>
</dbReference>
<accession>A0A0E0SCL6</accession>
<name>A0A098DS51_GIBZE</name>
<dbReference type="SUPFAM" id="SSF47954">
    <property type="entry name" value="Cyclin-like"/>
    <property type="match status" value="1"/>
</dbReference>
<dbReference type="InterPro" id="IPR036915">
    <property type="entry name" value="Cyclin-like_sf"/>
</dbReference>
<evidence type="ECO:0000313" key="2">
    <source>
        <dbReference type="EnsemblFungi" id="CEF84179"/>
    </source>
</evidence>
<reference evidence="2" key="1">
    <citation type="journal article" date="2007" name="Science">
        <title>The Fusarium graminearum genome reveals a link between localized polymorphism and pathogen specialization.</title>
        <authorList>
            <person name="Cuomo C.A."/>
            <person name="Gueldener U."/>
            <person name="Xu J.-R."/>
            <person name="Trail F."/>
            <person name="Turgeon B.G."/>
            <person name="Di Pietro A."/>
            <person name="Walton J.D."/>
            <person name="Ma L.-J."/>
            <person name="Baker S.E."/>
            <person name="Rep M."/>
            <person name="Adam G."/>
            <person name="Antoniw J."/>
            <person name="Baldwin T."/>
            <person name="Calvo S.E."/>
            <person name="Chang Y.-L."/>
            <person name="DeCaprio D."/>
            <person name="Gale L.R."/>
            <person name="Gnerre S."/>
            <person name="Goswami R.S."/>
            <person name="Hammond-Kosack K."/>
            <person name="Harris L.J."/>
            <person name="Hilburn K."/>
            <person name="Kennell J.C."/>
            <person name="Kroken S."/>
            <person name="Magnuson J.K."/>
            <person name="Mannhaupt G."/>
            <person name="Mauceli E.W."/>
            <person name="Mewes H.-W."/>
            <person name="Mitterbauer R."/>
            <person name="Muehlbauer G."/>
            <person name="Muensterkoetter M."/>
            <person name="Nelson D."/>
            <person name="O'Donnell K."/>
            <person name="Ouellet T."/>
            <person name="Qi W."/>
            <person name="Quesneville H."/>
            <person name="Roncero M.I.G."/>
            <person name="Seong K.-Y."/>
            <person name="Tetko I.V."/>
            <person name="Urban M."/>
            <person name="Waalwijk C."/>
            <person name="Ward T.J."/>
            <person name="Yao J."/>
            <person name="Birren B.W."/>
            <person name="Kistler H.C."/>
        </authorList>
    </citation>
    <scope>NUCLEOTIDE SEQUENCE [LARGE SCALE GENOMIC DNA]</scope>
    <source>
        <strain evidence="2">PH-1 / ATCC MYA-4620 / FGSC 9075 / NRRL 31084</strain>
    </source>
</reference>
<protein>
    <recommendedName>
        <fullName evidence="3">Cyclin N-terminal domain-containing protein</fullName>
    </recommendedName>
</protein>
<feature type="region of interest" description="Disordered" evidence="1">
    <location>
        <begin position="58"/>
        <end position="84"/>
    </location>
</feature>
<accession>A0A098DS51</accession>
<reference evidence="2" key="2">
    <citation type="journal article" date="2010" name="Nature">
        <title>Comparative genomics reveals mobile pathogenicity chromosomes in Fusarium.</title>
        <authorList>
            <person name="Ma L.J."/>
            <person name="van der Does H.C."/>
            <person name="Borkovich K.A."/>
            <person name="Coleman J.J."/>
            <person name="Daboussi M.J."/>
            <person name="Di Pietro A."/>
            <person name="Dufresne M."/>
            <person name="Freitag M."/>
            <person name="Grabherr M."/>
            <person name="Henrissat B."/>
            <person name="Houterman P.M."/>
            <person name="Kang S."/>
            <person name="Shim W.B."/>
            <person name="Woloshuk C."/>
            <person name="Xie X."/>
            <person name="Xu J.R."/>
            <person name="Antoniw J."/>
            <person name="Baker S.E."/>
            <person name="Bluhm B.H."/>
            <person name="Breakspear A."/>
            <person name="Brown D.W."/>
            <person name="Butchko R.A."/>
            <person name="Chapman S."/>
            <person name="Coulson R."/>
            <person name="Coutinho P.M."/>
            <person name="Danchin E.G."/>
            <person name="Diener A."/>
            <person name="Gale L.R."/>
            <person name="Gardiner D.M."/>
            <person name="Goff S."/>
            <person name="Hammond-Kosack K.E."/>
            <person name="Hilburn K."/>
            <person name="Hua-Van A."/>
            <person name="Jonkers W."/>
            <person name="Kazan K."/>
            <person name="Kodira C.D."/>
            <person name="Koehrsen M."/>
            <person name="Kumar L."/>
            <person name="Lee Y.H."/>
            <person name="Li L."/>
            <person name="Manners J.M."/>
            <person name="Miranda-Saavedra D."/>
            <person name="Mukherjee M."/>
            <person name="Park G."/>
            <person name="Park J."/>
            <person name="Park S.Y."/>
            <person name="Proctor R.H."/>
            <person name="Regev A."/>
            <person name="Ruiz-Roldan M.C."/>
            <person name="Sain D."/>
            <person name="Sakthikumar S."/>
            <person name="Sykes S."/>
            <person name="Schwartz D.C."/>
            <person name="Turgeon B.G."/>
            <person name="Wapinski I."/>
            <person name="Yoder O."/>
            <person name="Young S."/>
            <person name="Zeng Q."/>
            <person name="Zhou S."/>
            <person name="Galagan J."/>
            <person name="Cuomo C.A."/>
            <person name="Kistler H.C."/>
            <person name="Rep M."/>
        </authorList>
    </citation>
    <scope>GENOME REANNOTATION</scope>
    <source>
        <strain evidence="2">PH-1 / ATCC MYA-4620 / FGSC 9075 / NRRL 31084</strain>
    </source>
</reference>
<proteinExistence type="predicted"/>
<dbReference type="AlphaFoldDB" id="A0A098DS51"/>
<sequence>MELLRPESWTTKHCIFLPINETNKKMNRDMKLGNEPVMAENEKNCRFEGYFTYRPLSNLPTPPPSSRNSSAAQSPRTTLDDGEPLMPRFRGPAIHLVNLIPSSASLAMASVPLVQAILSRASLPIETVALAVCILDSLDSRFARRWRLTCPLLSDYFSPTSKRHTLPAAPIMPQRQQLHIDSVNPEIIILAALVIAVKFTEDPQDASQYYCKVWGRGMWSHQQLNATERCIMENLNYRIMPLCEDDCLTDAMVDMQLAAQQQPDWELNEYMPMDSDEESDDGANISHYMPSHSRSKTLGSGSAVLGLGLSLTPVDTPTAEVNHATTPQPSGLCNDYFNHYQAQDN</sequence>
<feature type="compositionally biased region" description="Low complexity" evidence="1">
    <location>
        <begin position="66"/>
        <end position="75"/>
    </location>
</feature>
<reference evidence="2" key="3">
    <citation type="submission" date="2017-01" db="UniProtKB">
        <authorList>
            <consortium name="EnsemblFungi"/>
        </authorList>
    </citation>
    <scope>IDENTIFICATION</scope>
    <source>
        <strain evidence="2">PH-1 / ATCC MYA-4620 / FGSC 9075 / NRRL 31084</strain>
    </source>
</reference>
<organism evidence="2">
    <name type="scientific">Gibberella zeae (strain ATCC MYA-4620 / CBS 123657 / FGSC 9075 / NRRL 31084 / PH-1)</name>
    <name type="common">Wheat head blight fungus</name>
    <name type="synonym">Fusarium graminearum</name>
    <dbReference type="NCBI Taxonomy" id="229533"/>
    <lineage>
        <taxon>Eukaryota</taxon>
        <taxon>Fungi</taxon>
        <taxon>Dikarya</taxon>
        <taxon>Ascomycota</taxon>
        <taxon>Pezizomycotina</taxon>
        <taxon>Sordariomycetes</taxon>
        <taxon>Hypocreomycetidae</taxon>
        <taxon>Hypocreales</taxon>
        <taxon>Nectriaceae</taxon>
        <taxon>Fusarium</taxon>
    </lineage>
</organism>